<proteinExistence type="predicted"/>
<dbReference type="EMBL" id="SMAJ01000001">
    <property type="protein sequence ID" value="TCT10830.1"/>
    <property type="molecule type" value="Genomic_DNA"/>
</dbReference>
<accession>A0A4R3MBC3</accession>
<evidence type="ECO:0000313" key="1">
    <source>
        <dbReference type="EMBL" id="TCT10830.1"/>
    </source>
</evidence>
<organism evidence="1 2">
    <name type="scientific">Paralcaligenes ureilyticus</name>
    <dbReference type="NCBI Taxonomy" id="627131"/>
    <lineage>
        <taxon>Bacteria</taxon>
        <taxon>Pseudomonadati</taxon>
        <taxon>Pseudomonadota</taxon>
        <taxon>Betaproteobacteria</taxon>
        <taxon>Burkholderiales</taxon>
        <taxon>Alcaligenaceae</taxon>
        <taxon>Paralcaligenes</taxon>
    </lineage>
</organism>
<protein>
    <submittedName>
        <fullName evidence="1">Uncharacterized protein</fullName>
    </submittedName>
</protein>
<reference evidence="1 2" key="1">
    <citation type="submission" date="2019-03" db="EMBL/GenBank/DDBJ databases">
        <title>Genomic Encyclopedia of Type Strains, Phase IV (KMG-IV): sequencing the most valuable type-strain genomes for metagenomic binning, comparative biology and taxonomic classification.</title>
        <authorList>
            <person name="Goeker M."/>
        </authorList>
    </citation>
    <scope>NUCLEOTIDE SEQUENCE [LARGE SCALE GENOMIC DNA]</scope>
    <source>
        <strain evidence="1 2">DSM 24591</strain>
    </source>
</reference>
<sequence length="236" mass="25470">MSALMGSGALALWLDVAAQLDRETDGWYVDEHLPDRVDTGGYLRARRYQAVEGEPAYFSLFEASTPDALASEGYLSLVGKISAQSQRIRAGFSNVVRNTFRVRASVGRGLGAVVASWRLKAASANPAGLVAAMDEQVPALLRRHGIVGVHWMEAAPEVRARMDSVRAVGQQDRSADYVLLIEATREAEILPLRAALLSTAALAGLGWSEEGFGIYKLLYEVSGRPAGNEIILGDRI</sequence>
<dbReference type="RefSeq" id="WP_132579271.1">
    <property type="nucleotide sequence ID" value="NZ_SMAJ01000001.1"/>
</dbReference>
<keyword evidence="2" id="KW-1185">Reference proteome</keyword>
<dbReference type="OrthoDB" id="6537357at2"/>
<dbReference type="Proteomes" id="UP000295525">
    <property type="component" value="Unassembled WGS sequence"/>
</dbReference>
<evidence type="ECO:0000313" key="2">
    <source>
        <dbReference type="Proteomes" id="UP000295525"/>
    </source>
</evidence>
<dbReference type="AlphaFoldDB" id="A0A4R3MBC3"/>
<name>A0A4R3MBC3_9BURK</name>
<gene>
    <name evidence="1" type="ORF">EDC26_10150</name>
</gene>
<comment type="caution">
    <text evidence="1">The sequence shown here is derived from an EMBL/GenBank/DDBJ whole genome shotgun (WGS) entry which is preliminary data.</text>
</comment>